<organism evidence="2 3">
    <name type="scientific">Patiria miniata</name>
    <name type="common">Bat star</name>
    <name type="synonym">Asterina miniata</name>
    <dbReference type="NCBI Taxonomy" id="46514"/>
    <lineage>
        <taxon>Eukaryota</taxon>
        <taxon>Metazoa</taxon>
        <taxon>Echinodermata</taxon>
        <taxon>Eleutherozoa</taxon>
        <taxon>Asterozoa</taxon>
        <taxon>Asteroidea</taxon>
        <taxon>Valvatacea</taxon>
        <taxon>Valvatida</taxon>
        <taxon>Asterinidae</taxon>
        <taxon>Patiria</taxon>
    </lineage>
</organism>
<reference evidence="2" key="1">
    <citation type="submission" date="2022-11" db="UniProtKB">
        <authorList>
            <consortium name="EnsemblMetazoa"/>
        </authorList>
    </citation>
    <scope>IDENTIFICATION</scope>
</reference>
<dbReference type="OrthoDB" id="425681at2759"/>
<proteinExistence type="predicted"/>
<dbReference type="InterPro" id="IPR000477">
    <property type="entry name" value="RT_dom"/>
</dbReference>
<accession>A0A914AKB0</accession>
<name>A0A914AKB0_PATMI</name>
<dbReference type="PANTHER" id="PTHR47027:SF8">
    <property type="entry name" value="RIBONUCLEASE H"/>
    <property type="match status" value="1"/>
</dbReference>
<dbReference type="GeneID" id="119734541"/>
<dbReference type="AlphaFoldDB" id="A0A914AKB0"/>
<dbReference type="PROSITE" id="PS50878">
    <property type="entry name" value="RT_POL"/>
    <property type="match status" value="1"/>
</dbReference>
<evidence type="ECO:0000259" key="1">
    <source>
        <dbReference type="PROSITE" id="PS50878"/>
    </source>
</evidence>
<dbReference type="EnsemblMetazoa" id="XM_038208078.1">
    <property type="protein sequence ID" value="XP_038064006.1"/>
    <property type="gene ID" value="LOC119734541"/>
</dbReference>
<keyword evidence="3" id="KW-1185">Reference proteome</keyword>
<protein>
    <recommendedName>
        <fullName evidence="1">Reverse transcriptase domain-containing protein</fullName>
    </recommendedName>
</protein>
<evidence type="ECO:0000313" key="3">
    <source>
        <dbReference type="Proteomes" id="UP000887568"/>
    </source>
</evidence>
<dbReference type="Proteomes" id="UP000887568">
    <property type="component" value="Unplaced"/>
</dbReference>
<feature type="domain" description="Reverse transcriptase" evidence="1">
    <location>
        <begin position="1"/>
        <end position="112"/>
    </location>
</feature>
<dbReference type="RefSeq" id="XP_038064006.1">
    <property type="nucleotide sequence ID" value="XM_038208078.1"/>
</dbReference>
<dbReference type="OMA" id="WGKLASC"/>
<evidence type="ECO:0000313" key="2">
    <source>
        <dbReference type="EnsemblMetazoa" id="XP_038064006.1"/>
    </source>
</evidence>
<sequence length="146" mass="16481">MAELINLFPRDYFIFSYASNIKPWGKLASCINRIVRETNFTYADDTTLIAKTAAELQDLIDRIKRTSEEYGLCLDVRKTNVTISGGVTDQQLQDDGEDIEVVKTFNFLRSLIVSDGGSSQEIKRRLAKARSAAFALTDIMEGQRDF</sequence>
<dbReference type="PANTHER" id="PTHR47027">
    <property type="entry name" value="REVERSE TRANSCRIPTASE DOMAIN-CONTAINING PROTEIN"/>
    <property type="match status" value="1"/>
</dbReference>